<dbReference type="SUPFAM" id="SSF52972">
    <property type="entry name" value="ITPase-like"/>
    <property type="match status" value="1"/>
</dbReference>
<dbReference type="Pfam" id="PF02545">
    <property type="entry name" value="Maf"/>
    <property type="match status" value="1"/>
</dbReference>
<comment type="function">
    <text evidence="4">Nucleoside triphosphate pyrophosphatase. May have a dual role in cell division arrest and in preventing the incorporation of modified nucleotides into cellular nucleic acids.</text>
</comment>
<comment type="cofactor">
    <cofactor evidence="1 4">
        <name>a divalent metal cation</name>
        <dbReference type="ChEBI" id="CHEBI:60240"/>
    </cofactor>
</comment>
<dbReference type="InterPro" id="IPR029001">
    <property type="entry name" value="ITPase-like_fam"/>
</dbReference>
<dbReference type="InterPro" id="IPR003697">
    <property type="entry name" value="Maf-like"/>
</dbReference>
<dbReference type="PIRSF" id="PIRSF006305">
    <property type="entry name" value="Maf"/>
    <property type="match status" value="1"/>
</dbReference>
<gene>
    <name evidence="5" type="ORF">VW23_015290</name>
</gene>
<dbReference type="Gene3D" id="3.90.950.10">
    <property type="match status" value="1"/>
</dbReference>
<comment type="catalytic activity">
    <reaction evidence="4">
        <text>a ribonucleoside 5'-triphosphate + H2O = a ribonucleoside 5'-phosphate + diphosphate + H(+)</text>
        <dbReference type="Rhea" id="RHEA:23996"/>
        <dbReference type="ChEBI" id="CHEBI:15377"/>
        <dbReference type="ChEBI" id="CHEBI:15378"/>
        <dbReference type="ChEBI" id="CHEBI:33019"/>
        <dbReference type="ChEBI" id="CHEBI:58043"/>
        <dbReference type="ChEBI" id="CHEBI:61557"/>
        <dbReference type="EC" id="3.6.1.9"/>
    </reaction>
</comment>
<dbReference type="CDD" id="cd00555">
    <property type="entry name" value="Maf"/>
    <property type="match status" value="1"/>
</dbReference>
<dbReference type="PANTHER" id="PTHR43213">
    <property type="entry name" value="BIFUNCTIONAL DTTP/UTP PYROPHOSPHATASE/METHYLTRANSFERASE PROTEIN-RELATED"/>
    <property type="match status" value="1"/>
</dbReference>
<dbReference type="EMBL" id="LAJE02000151">
    <property type="protein sequence ID" value="OEO31650.1"/>
    <property type="molecule type" value="Genomic_DNA"/>
</dbReference>
<dbReference type="HAMAP" id="MF_00528">
    <property type="entry name" value="Maf"/>
    <property type="match status" value="1"/>
</dbReference>
<evidence type="ECO:0000313" key="5">
    <source>
        <dbReference type="EMBL" id="OEO31650.1"/>
    </source>
</evidence>
<protein>
    <recommendedName>
        <fullName evidence="4">Nucleoside triphosphate pyrophosphatase</fullName>
        <ecNumber evidence="4">3.6.1.9</ecNumber>
    </recommendedName>
    <alternativeName>
        <fullName evidence="4">Nucleotide pyrophosphatase</fullName>
        <shortName evidence="4">Nucleotide PPase</shortName>
    </alternativeName>
</protein>
<evidence type="ECO:0000313" key="6">
    <source>
        <dbReference type="Proteomes" id="UP000095463"/>
    </source>
</evidence>
<comment type="subcellular location">
    <subcellularLocation>
        <location evidence="4">Cytoplasm</location>
    </subcellularLocation>
</comment>
<evidence type="ECO:0000256" key="1">
    <source>
        <dbReference type="ARBA" id="ARBA00001968"/>
    </source>
</evidence>
<dbReference type="PANTHER" id="PTHR43213:SF5">
    <property type="entry name" value="BIFUNCTIONAL DTTP_UTP PYROPHOSPHATASE_METHYLTRANSFERASE PROTEIN-RELATED"/>
    <property type="match status" value="1"/>
</dbReference>
<keyword evidence="2 4" id="KW-0378">Hydrolase</keyword>
<reference evidence="5 6" key="1">
    <citation type="journal article" date="2015" name="Genome Announc.">
        <title>Genome Assemblies of Three Soil-Associated Devosia species: D. insulae, D. limi, and D. soli.</title>
        <authorList>
            <person name="Hassan Y.I."/>
            <person name="Lepp D."/>
            <person name="Zhou T."/>
        </authorList>
    </citation>
    <scope>NUCLEOTIDE SEQUENCE [LARGE SCALE GENOMIC DNA]</scope>
    <source>
        <strain evidence="5 6">DS-56</strain>
    </source>
</reference>
<keyword evidence="6" id="KW-1185">Reference proteome</keyword>
<name>A0A1E5XSU2_9HYPH</name>
<evidence type="ECO:0000256" key="2">
    <source>
        <dbReference type="ARBA" id="ARBA00022801"/>
    </source>
</evidence>
<organism evidence="5 6">
    <name type="scientific">Devosia insulae DS-56</name>
    <dbReference type="NCBI Taxonomy" id="1116389"/>
    <lineage>
        <taxon>Bacteria</taxon>
        <taxon>Pseudomonadati</taxon>
        <taxon>Pseudomonadota</taxon>
        <taxon>Alphaproteobacteria</taxon>
        <taxon>Hyphomicrobiales</taxon>
        <taxon>Devosiaceae</taxon>
        <taxon>Devosia</taxon>
    </lineage>
</organism>
<accession>A0A1E5XSU2</accession>
<comment type="similarity">
    <text evidence="4">Belongs to the Maf family.</text>
</comment>
<evidence type="ECO:0000256" key="4">
    <source>
        <dbReference type="HAMAP-Rule" id="MF_00528"/>
    </source>
</evidence>
<keyword evidence="4" id="KW-0963">Cytoplasm</keyword>
<comment type="catalytic activity">
    <reaction evidence="4">
        <text>a 2'-deoxyribonucleoside 5'-triphosphate + H2O = a 2'-deoxyribonucleoside 5'-phosphate + diphosphate + H(+)</text>
        <dbReference type="Rhea" id="RHEA:44644"/>
        <dbReference type="ChEBI" id="CHEBI:15377"/>
        <dbReference type="ChEBI" id="CHEBI:15378"/>
        <dbReference type="ChEBI" id="CHEBI:33019"/>
        <dbReference type="ChEBI" id="CHEBI:61560"/>
        <dbReference type="ChEBI" id="CHEBI:65317"/>
        <dbReference type="EC" id="3.6.1.9"/>
    </reaction>
</comment>
<dbReference type="RefSeq" id="WP_069909191.1">
    <property type="nucleotide sequence ID" value="NZ_LAJE02000151.1"/>
</dbReference>
<dbReference type="Proteomes" id="UP000095463">
    <property type="component" value="Unassembled WGS sequence"/>
</dbReference>
<dbReference type="EC" id="3.6.1.9" evidence="4"/>
<dbReference type="GO" id="GO:0009117">
    <property type="term" value="P:nucleotide metabolic process"/>
    <property type="evidence" value="ECO:0007669"/>
    <property type="project" value="UniProtKB-KW"/>
</dbReference>
<feature type="active site" description="Proton acceptor" evidence="4">
    <location>
        <position position="72"/>
    </location>
</feature>
<dbReference type="OrthoDB" id="9813962at2"/>
<keyword evidence="3 4" id="KW-0546">Nucleotide metabolism</keyword>
<comment type="caution">
    <text evidence="4">Lacks conserved residue(s) required for the propagation of feature annotation.</text>
</comment>
<sequence length="197" mass="20678">MLILASKSPTRKALLAGAGLRFETSPAPIDERALEGDVLGKGGDAPLVARRLAEAKALAVSVTRPGFVIGADQVLALDGELLHKPESLAASAAQLDRLAGRTHHLYAGVALAANGSLLWSTTESAGLTMRRFDAAERDLVLSLGGPDVLGSVGAYRLEGPSIRLFERIEGDYFTILGLPLLPLLAALRQHAPQTLSQ</sequence>
<comment type="caution">
    <text evidence="5">The sequence shown here is derived from an EMBL/GenBank/DDBJ whole genome shotgun (WGS) entry which is preliminary data.</text>
</comment>
<proteinExistence type="inferred from homology"/>
<evidence type="ECO:0000256" key="3">
    <source>
        <dbReference type="ARBA" id="ARBA00023080"/>
    </source>
</evidence>
<dbReference type="GO" id="GO:0047429">
    <property type="term" value="F:nucleoside triphosphate diphosphatase activity"/>
    <property type="evidence" value="ECO:0007669"/>
    <property type="project" value="UniProtKB-EC"/>
</dbReference>
<dbReference type="AlphaFoldDB" id="A0A1E5XSU2"/>
<dbReference type="GO" id="GO:0005737">
    <property type="term" value="C:cytoplasm"/>
    <property type="evidence" value="ECO:0007669"/>
    <property type="project" value="UniProtKB-SubCell"/>
</dbReference>